<dbReference type="SMART" id="SM00633">
    <property type="entry name" value="Glyco_10"/>
    <property type="match status" value="1"/>
</dbReference>
<dbReference type="EC" id="3.2.1.8" evidence="10"/>
<name>A0A177DU32_ALTAL</name>
<dbReference type="VEuPathDB" id="FungiDB:CC77DRAFT_1029131"/>
<evidence type="ECO:0000256" key="6">
    <source>
        <dbReference type="ARBA" id="ARBA00022651"/>
    </source>
</evidence>
<accession>A0A177DU32</accession>
<evidence type="ECO:0000256" key="1">
    <source>
        <dbReference type="ARBA" id="ARBA00000681"/>
    </source>
</evidence>
<dbReference type="GO" id="GO:0005576">
    <property type="term" value="C:extracellular region"/>
    <property type="evidence" value="ECO:0007669"/>
    <property type="project" value="UniProtKB-SubCell"/>
</dbReference>
<keyword evidence="5" id="KW-0964">Secreted</keyword>
<organism evidence="12 13">
    <name type="scientific">Alternaria alternata</name>
    <name type="common">Alternaria rot fungus</name>
    <name type="synonym">Torula alternata</name>
    <dbReference type="NCBI Taxonomy" id="5599"/>
    <lineage>
        <taxon>Eukaryota</taxon>
        <taxon>Fungi</taxon>
        <taxon>Dikarya</taxon>
        <taxon>Ascomycota</taxon>
        <taxon>Pezizomycotina</taxon>
        <taxon>Dothideomycetes</taxon>
        <taxon>Pleosporomycetidae</taxon>
        <taxon>Pleosporales</taxon>
        <taxon>Pleosporineae</taxon>
        <taxon>Pleosporaceae</taxon>
        <taxon>Alternaria</taxon>
        <taxon>Alternaria sect. Alternaria</taxon>
        <taxon>Alternaria alternata complex</taxon>
    </lineage>
</organism>
<dbReference type="OMA" id="YIEHAFR"/>
<dbReference type="SUPFAM" id="SSF51445">
    <property type="entry name" value="(Trans)glycosidases"/>
    <property type="match status" value="1"/>
</dbReference>
<dbReference type="GO" id="GO:0031176">
    <property type="term" value="F:endo-1,4-beta-xylanase activity"/>
    <property type="evidence" value="ECO:0007669"/>
    <property type="project" value="UniProtKB-EC"/>
</dbReference>
<keyword evidence="10" id="KW-0326">Glycosidase</keyword>
<dbReference type="GeneID" id="29112089"/>
<feature type="domain" description="GH10" evidence="11">
    <location>
        <begin position="69"/>
        <end position="389"/>
    </location>
</feature>
<evidence type="ECO:0000256" key="5">
    <source>
        <dbReference type="ARBA" id="ARBA00022525"/>
    </source>
</evidence>
<reference evidence="12 13" key="1">
    <citation type="submission" date="2016-05" db="EMBL/GenBank/DDBJ databases">
        <title>Comparative analysis of secretome profiles of manganese(II)-oxidizing ascomycete fungi.</title>
        <authorList>
            <consortium name="DOE Joint Genome Institute"/>
            <person name="Zeiner C.A."/>
            <person name="Purvine S.O."/>
            <person name="Zink E.M."/>
            <person name="Wu S."/>
            <person name="Pasa-Tolic L."/>
            <person name="Chaput D.L."/>
            <person name="Haridas S."/>
            <person name="Grigoriev I.V."/>
            <person name="Santelli C.M."/>
            <person name="Hansel C.M."/>
        </authorList>
    </citation>
    <scope>NUCLEOTIDE SEQUENCE [LARGE SCALE GENOMIC DNA]</scope>
    <source>
        <strain evidence="12 13">SRC1lrK2f</strain>
    </source>
</reference>
<evidence type="ECO:0000313" key="13">
    <source>
        <dbReference type="Proteomes" id="UP000077248"/>
    </source>
</evidence>
<dbReference type="GO" id="GO:0045493">
    <property type="term" value="P:xylan catabolic process"/>
    <property type="evidence" value="ECO:0007669"/>
    <property type="project" value="UniProtKB-KW"/>
</dbReference>
<dbReference type="InterPro" id="IPR017853">
    <property type="entry name" value="GH"/>
</dbReference>
<dbReference type="InterPro" id="IPR044846">
    <property type="entry name" value="GH10"/>
</dbReference>
<dbReference type="Proteomes" id="UP000077248">
    <property type="component" value="Unassembled WGS sequence"/>
</dbReference>
<sequence length="398" mass="44735">MLSKSGLAITTTVDTKHFTDTFTVTNDRETIFYHTFVRPDCILGYTVLPVAGNRRTGLIGIRISFVSHLNSAPGLSDLAKKAGLKYFGTAVDNVVLDNDGYTSIAFKRSEFNQVTASNGQKWVHTEPQRDFFNYTLGDQIVDASKEADQIRRCHTFLWHNQLPTWLTTGTWTKASLLTVLENHIKNVAEYYWDDCYAWDVVNEAFNDDGTLRKTIWLDAIGPEYIEHAFRLARQYASPGTKLYYNDYGIERVNNKSLAIARMIREYQGVGVPIDGVGLQAHFTVGRAPLYTDIRASQQLFSSLGLETALTELDVRMTLPDNANKTAAQATIYADSVRACADEESCVGVTVWDFWDTVSWVPETFIGEGNACLWNQNLQRKPAYYAVADVLRKAGEKRG</sequence>
<proteinExistence type="inferred from homology"/>
<keyword evidence="9 10" id="KW-0624">Polysaccharide degradation</keyword>
<dbReference type="PANTHER" id="PTHR31490">
    <property type="entry name" value="GLYCOSYL HYDROLASE"/>
    <property type="match status" value="1"/>
</dbReference>
<evidence type="ECO:0000256" key="3">
    <source>
        <dbReference type="ARBA" id="ARBA00004851"/>
    </source>
</evidence>
<dbReference type="EMBL" id="KV441473">
    <property type="protein sequence ID" value="OAG23047.1"/>
    <property type="molecule type" value="Genomic_DNA"/>
</dbReference>
<comment type="subcellular location">
    <subcellularLocation>
        <location evidence="2">Secreted</location>
    </subcellularLocation>
</comment>
<evidence type="ECO:0000256" key="8">
    <source>
        <dbReference type="ARBA" id="ARBA00023277"/>
    </source>
</evidence>
<dbReference type="Gene3D" id="3.20.20.80">
    <property type="entry name" value="Glycosidases"/>
    <property type="match status" value="1"/>
</dbReference>
<gene>
    <name evidence="12" type="ORF">CC77DRAFT_1029131</name>
</gene>
<comment type="catalytic activity">
    <reaction evidence="1 10">
        <text>Endohydrolysis of (1-&gt;4)-beta-D-xylosidic linkages in xylans.</text>
        <dbReference type="EC" id="3.2.1.8"/>
    </reaction>
</comment>
<comment type="pathway">
    <text evidence="3">Glycan degradation; xylan degradation.</text>
</comment>
<dbReference type="PRINTS" id="PR00134">
    <property type="entry name" value="GLHYDRLASE10"/>
</dbReference>
<dbReference type="KEGG" id="aalt:CC77DRAFT_1029131"/>
<evidence type="ECO:0000259" key="11">
    <source>
        <dbReference type="PROSITE" id="PS51760"/>
    </source>
</evidence>
<keyword evidence="6" id="KW-0858">Xylan degradation</keyword>
<dbReference type="AlphaFoldDB" id="A0A177DU32"/>
<dbReference type="PANTHER" id="PTHR31490:SF35">
    <property type="entry name" value="ENDO-1,4-BETA-XYLANASE"/>
    <property type="match status" value="1"/>
</dbReference>
<dbReference type="PROSITE" id="PS51760">
    <property type="entry name" value="GH10_2"/>
    <property type="match status" value="1"/>
</dbReference>
<keyword evidence="13" id="KW-1185">Reference proteome</keyword>
<evidence type="ECO:0000256" key="7">
    <source>
        <dbReference type="ARBA" id="ARBA00022801"/>
    </source>
</evidence>
<evidence type="ECO:0000313" key="12">
    <source>
        <dbReference type="EMBL" id="OAG23047.1"/>
    </source>
</evidence>
<dbReference type="InterPro" id="IPR001000">
    <property type="entry name" value="GH10_dom"/>
</dbReference>
<protein>
    <recommendedName>
        <fullName evidence="10">Beta-xylanase</fullName>
        <ecNumber evidence="10">3.2.1.8</ecNumber>
    </recommendedName>
</protein>
<keyword evidence="8 10" id="KW-0119">Carbohydrate metabolism</keyword>
<evidence type="ECO:0000256" key="10">
    <source>
        <dbReference type="RuleBase" id="RU361174"/>
    </source>
</evidence>
<keyword evidence="7 10" id="KW-0378">Hydrolase</keyword>
<evidence type="ECO:0000256" key="4">
    <source>
        <dbReference type="ARBA" id="ARBA00007495"/>
    </source>
</evidence>
<comment type="similarity">
    <text evidence="4 10">Belongs to the glycosyl hydrolase 10 (cellulase F) family.</text>
</comment>
<dbReference type="Pfam" id="PF00331">
    <property type="entry name" value="Glyco_hydro_10"/>
    <property type="match status" value="1"/>
</dbReference>
<evidence type="ECO:0000256" key="9">
    <source>
        <dbReference type="ARBA" id="ARBA00023326"/>
    </source>
</evidence>
<evidence type="ECO:0000256" key="2">
    <source>
        <dbReference type="ARBA" id="ARBA00004613"/>
    </source>
</evidence>
<dbReference type="RefSeq" id="XP_018388468.1">
    <property type="nucleotide sequence ID" value="XM_018526495.1"/>
</dbReference>